<dbReference type="NCBIfam" id="NF007970">
    <property type="entry name" value="PRK10694.1"/>
    <property type="match status" value="1"/>
</dbReference>
<evidence type="ECO:0000256" key="2">
    <source>
        <dbReference type="ARBA" id="ARBA00022801"/>
    </source>
</evidence>
<keyword evidence="2 3" id="KW-0378">Hydrolase</keyword>
<dbReference type="PANTHER" id="PTHR11049">
    <property type="entry name" value="ACYL COENZYME A THIOESTER HYDROLASE"/>
    <property type="match status" value="1"/>
</dbReference>
<dbReference type="GO" id="GO:0006637">
    <property type="term" value="P:acyl-CoA metabolic process"/>
    <property type="evidence" value="ECO:0007669"/>
    <property type="project" value="TreeGrafter"/>
</dbReference>
<dbReference type="Gene3D" id="3.10.129.10">
    <property type="entry name" value="Hotdog Thioesterase"/>
    <property type="match status" value="1"/>
</dbReference>
<gene>
    <name evidence="5" type="ordered locus">VIBHAR_02769</name>
</gene>
<dbReference type="CDD" id="cd03442">
    <property type="entry name" value="BFIT_BACH"/>
    <property type="match status" value="1"/>
</dbReference>
<dbReference type="Pfam" id="PF03061">
    <property type="entry name" value="4HBT"/>
    <property type="match status" value="1"/>
</dbReference>
<dbReference type="AlphaFoldDB" id="A7MRY7"/>
<reference evidence="5 6" key="1">
    <citation type="submission" date="2007-08" db="EMBL/GenBank/DDBJ databases">
        <authorList>
            <consortium name="The Vibrio harveyi Genome Sequencing Project"/>
            <person name="Bassler B."/>
            <person name="Clifton S.W."/>
            <person name="Fulton L."/>
            <person name="Delehaunty K."/>
            <person name="Fronick C."/>
            <person name="Harrison M."/>
            <person name="Markivic C."/>
            <person name="Fulton R."/>
            <person name="Tin-Wollam A.-M."/>
            <person name="Shah N."/>
            <person name="Pepin K."/>
            <person name="Nash W."/>
            <person name="Thiruvilangam P."/>
            <person name="Bhonagiri V."/>
            <person name="Waters C."/>
            <person name="Tu K.C."/>
            <person name="Irgon J."/>
            <person name="Wilson R.K."/>
        </authorList>
    </citation>
    <scope>NUCLEOTIDE SEQUENCE [LARGE SCALE GENOMIC DNA]</scope>
    <source>
        <strain evidence="6">ATCC BAA-1116 / BB120</strain>
    </source>
</reference>
<dbReference type="SUPFAM" id="SSF54637">
    <property type="entry name" value="Thioesterase/thiol ester dehydrase-isomerase"/>
    <property type="match status" value="1"/>
</dbReference>
<dbReference type="InterPro" id="IPR040170">
    <property type="entry name" value="Cytosol_ACT"/>
</dbReference>
<sequence length="169" mass="18503">MIIHSDLLGRCFVLAVWAFGVALLQPSQTALLDLMDVKMSQEIQSPRGQLLLRTLAMPADTNANGDIFGGWIMSQLDLAGGILAKEISSGRIVTVSVSSITFKKPVRVGDVVCCYGECTKIGRTSMSIDLEVWVKPIKEHGIEDRFMVCDATFNYVAIDSEGKPRPIQK</sequence>
<proteinExistence type="inferred from homology"/>
<dbReference type="PANTHER" id="PTHR11049:SF5">
    <property type="entry name" value="ACYL-COA THIOESTER HYDROLASE YCIA"/>
    <property type="match status" value="1"/>
</dbReference>
<evidence type="ECO:0000256" key="3">
    <source>
        <dbReference type="PROSITE-ProRule" id="PRU01106"/>
    </source>
</evidence>
<protein>
    <recommendedName>
        <fullName evidence="4">HotDog ACOT-type domain-containing protein</fullName>
    </recommendedName>
</protein>
<dbReference type="KEGG" id="vha:VIBHAR_02769"/>
<evidence type="ECO:0000313" key="6">
    <source>
        <dbReference type="Proteomes" id="UP000008152"/>
    </source>
</evidence>
<dbReference type="InterPro" id="IPR033120">
    <property type="entry name" value="HOTDOG_ACOT"/>
</dbReference>
<evidence type="ECO:0000313" key="5">
    <source>
        <dbReference type="EMBL" id="ABU71723.1"/>
    </source>
</evidence>
<comment type="similarity">
    <text evidence="1">Belongs to the acyl coenzyme A hydrolase family.</text>
</comment>
<feature type="domain" description="HotDog ACOT-type" evidence="4">
    <location>
        <begin position="46"/>
        <end position="161"/>
    </location>
</feature>
<dbReference type="Proteomes" id="UP000008152">
    <property type="component" value="Chromosome I"/>
</dbReference>
<dbReference type="GO" id="GO:0052816">
    <property type="term" value="F:long-chain fatty acyl-CoA hydrolase activity"/>
    <property type="evidence" value="ECO:0007669"/>
    <property type="project" value="TreeGrafter"/>
</dbReference>
<dbReference type="InterPro" id="IPR006683">
    <property type="entry name" value="Thioestr_dom"/>
</dbReference>
<dbReference type="GO" id="GO:0009062">
    <property type="term" value="P:fatty acid catabolic process"/>
    <property type="evidence" value="ECO:0007669"/>
    <property type="project" value="TreeGrafter"/>
</dbReference>
<evidence type="ECO:0000256" key="1">
    <source>
        <dbReference type="ARBA" id="ARBA00010458"/>
    </source>
</evidence>
<evidence type="ECO:0000259" key="4">
    <source>
        <dbReference type="PROSITE" id="PS51770"/>
    </source>
</evidence>
<dbReference type="PROSITE" id="PS51770">
    <property type="entry name" value="HOTDOG_ACOT"/>
    <property type="match status" value="1"/>
</dbReference>
<accession>A7MRY7</accession>
<name>A7MRY7_VIBC1</name>
<dbReference type="FunFam" id="3.10.129.10:FF:000008">
    <property type="entry name" value="Acyl-CoA thioester hydrolase"/>
    <property type="match status" value="1"/>
</dbReference>
<dbReference type="EMBL" id="CP000789">
    <property type="protein sequence ID" value="ABU71723.1"/>
    <property type="molecule type" value="Genomic_DNA"/>
</dbReference>
<dbReference type="PATRIC" id="fig|338187.36.peg.2699"/>
<dbReference type="GO" id="GO:0005829">
    <property type="term" value="C:cytosol"/>
    <property type="evidence" value="ECO:0007669"/>
    <property type="project" value="TreeGrafter"/>
</dbReference>
<organism evidence="5 6">
    <name type="scientific">Vibrio campbellii (strain ATCC BAA-1116)</name>
    <dbReference type="NCBI Taxonomy" id="2902295"/>
    <lineage>
        <taxon>Bacteria</taxon>
        <taxon>Pseudomonadati</taxon>
        <taxon>Pseudomonadota</taxon>
        <taxon>Gammaproteobacteria</taxon>
        <taxon>Vibrionales</taxon>
        <taxon>Vibrionaceae</taxon>
        <taxon>Vibrio</taxon>
    </lineage>
</organism>
<dbReference type="InterPro" id="IPR029069">
    <property type="entry name" value="HotDog_dom_sf"/>
</dbReference>